<feature type="signal peptide" evidence="1">
    <location>
        <begin position="1"/>
        <end position="21"/>
    </location>
</feature>
<reference evidence="3" key="1">
    <citation type="submission" date="2020-12" db="EMBL/GenBank/DDBJ databases">
        <title>Bacterial taxonomy.</title>
        <authorList>
            <person name="Pan X."/>
        </authorList>
    </citation>
    <scope>NUCLEOTIDE SEQUENCE</scope>
    <source>
        <strain evidence="3">M0105</strain>
    </source>
</reference>
<protein>
    <submittedName>
        <fullName evidence="3">Sulfurtransferase</fullName>
    </submittedName>
</protein>
<comment type="caution">
    <text evidence="3">The sequence shown here is derived from an EMBL/GenBank/DDBJ whole genome shotgun (WGS) entry which is preliminary data.</text>
</comment>
<evidence type="ECO:0000313" key="4">
    <source>
        <dbReference type="Proteomes" id="UP000655420"/>
    </source>
</evidence>
<gene>
    <name evidence="3" type="ORF">H0I76_04595</name>
</gene>
<feature type="domain" description="Rhodanese" evidence="2">
    <location>
        <begin position="56"/>
        <end position="167"/>
    </location>
</feature>
<dbReference type="SUPFAM" id="SSF52821">
    <property type="entry name" value="Rhodanese/Cell cycle control phosphatase"/>
    <property type="match status" value="1"/>
</dbReference>
<dbReference type="AlphaFoldDB" id="A0A8J7SDI8"/>
<dbReference type="InterPro" id="IPR036873">
    <property type="entry name" value="Rhodanese-like_dom_sf"/>
</dbReference>
<proteinExistence type="predicted"/>
<feature type="chain" id="PRO_5035289061" evidence="1">
    <location>
        <begin position="22"/>
        <end position="197"/>
    </location>
</feature>
<dbReference type="Pfam" id="PF00581">
    <property type="entry name" value="Rhodanese"/>
    <property type="match status" value="1"/>
</dbReference>
<dbReference type="PANTHER" id="PTHR45431:SF3">
    <property type="entry name" value="RHODANESE-LIKE DOMAIN-CONTAINING PROTEIN 15, CHLOROPLASTIC"/>
    <property type="match status" value="1"/>
</dbReference>
<evidence type="ECO:0000259" key="2">
    <source>
        <dbReference type="PROSITE" id="PS50206"/>
    </source>
</evidence>
<dbReference type="InterPro" id="IPR001763">
    <property type="entry name" value="Rhodanese-like_dom"/>
</dbReference>
<dbReference type="SMART" id="SM00450">
    <property type="entry name" value="RHOD"/>
    <property type="match status" value="1"/>
</dbReference>
<keyword evidence="4" id="KW-1185">Reference proteome</keyword>
<accession>A0A8J7SDI8</accession>
<evidence type="ECO:0000313" key="3">
    <source>
        <dbReference type="EMBL" id="MBK0398457.1"/>
    </source>
</evidence>
<name>A0A8J7SDI8_9RHOB</name>
<dbReference type="PANTHER" id="PTHR45431">
    <property type="entry name" value="RHODANESE-LIKE DOMAIN-CONTAINING PROTEIN 15, CHLOROPLASTIC"/>
    <property type="match status" value="1"/>
</dbReference>
<sequence>MWKHVIAAGACVIALASPAGAADIRSSVDAATLDKKKSTPLGLYLTPQDAHAALQADPAIVFVDVRDPIEVAFVGHPEGIDANVPVKIATHRFDGKKGDYVMEPNAGFVAQVEAVLAREGRGKTDPVFVMCRSGGRSAAAARQLIEAGFTNVWNLVEGFEGDSDKASGQRTLNGWRNAGLPWSYKLDERLAWQPTAN</sequence>
<organism evidence="3 4">
    <name type="scientific">Thermohalobaculum xanthum</name>
    <dbReference type="NCBI Taxonomy" id="2753746"/>
    <lineage>
        <taxon>Bacteria</taxon>
        <taxon>Pseudomonadati</taxon>
        <taxon>Pseudomonadota</taxon>
        <taxon>Alphaproteobacteria</taxon>
        <taxon>Rhodobacterales</taxon>
        <taxon>Paracoccaceae</taxon>
        <taxon>Thermohalobaculum</taxon>
    </lineage>
</organism>
<evidence type="ECO:0000256" key="1">
    <source>
        <dbReference type="SAM" id="SignalP"/>
    </source>
</evidence>
<dbReference type="EMBL" id="JAEHHL010000001">
    <property type="protein sequence ID" value="MBK0398457.1"/>
    <property type="molecule type" value="Genomic_DNA"/>
</dbReference>
<dbReference type="PROSITE" id="PS50206">
    <property type="entry name" value="RHODANESE_3"/>
    <property type="match status" value="1"/>
</dbReference>
<dbReference type="Gene3D" id="3.40.250.10">
    <property type="entry name" value="Rhodanese-like domain"/>
    <property type="match status" value="1"/>
</dbReference>
<dbReference type="RefSeq" id="WP_200607558.1">
    <property type="nucleotide sequence ID" value="NZ_JAEHHL010000001.1"/>
</dbReference>
<dbReference type="InterPro" id="IPR052367">
    <property type="entry name" value="Thiosulfate_ST/Rhodanese-like"/>
</dbReference>
<keyword evidence="1" id="KW-0732">Signal</keyword>
<dbReference type="Proteomes" id="UP000655420">
    <property type="component" value="Unassembled WGS sequence"/>
</dbReference>